<gene>
    <name evidence="1" type="ORF">EZM97_02235</name>
</gene>
<evidence type="ECO:0000313" key="1">
    <source>
        <dbReference type="EMBL" id="TCI12201.1"/>
    </source>
</evidence>
<protein>
    <submittedName>
        <fullName evidence="1">Uncharacterized protein</fullName>
    </submittedName>
</protein>
<organism evidence="1 2">
    <name type="scientific">Dyella soli</name>
    <dbReference type="NCBI Taxonomy" id="522319"/>
    <lineage>
        <taxon>Bacteria</taxon>
        <taxon>Pseudomonadati</taxon>
        <taxon>Pseudomonadota</taxon>
        <taxon>Gammaproteobacteria</taxon>
        <taxon>Lysobacterales</taxon>
        <taxon>Rhodanobacteraceae</taxon>
        <taxon>Dyella</taxon>
    </lineage>
</organism>
<proteinExistence type="predicted"/>
<reference evidence="1 2" key="1">
    <citation type="submission" date="2019-02" db="EMBL/GenBank/DDBJ databases">
        <title>Dyella amyloliquefaciens sp. nov., isolated from forest soil.</title>
        <authorList>
            <person name="Gao Z.-H."/>
            <person name="Qiu L.-H."/>
        </authorList>
    </citation>
    <scope>NUCLEOTIDE SEQUENCE [LARGE SCALE GENOMIC DNA]</scope>
    <source>
        <strain evidence="1 2">KACC 12747</strain>
    </source>
</reference>
<dbReference type="Proteomes" id="UP000291822">
    <property type="component" value="Unassembled WGS sequence"/>
</dbReference>
<dbReference type="AlphaFoldDB" id="A0A4R0YUQ7"/>
<name>A0A4R0YUQ7_9GAMM</name>
<dbReference type="EMBL" id="SJTG01000001">
    <property type="protein sequence ID" value="TCI12201.1"/>
    <property type="molecule type" value="Genomic_DNA"/>
</dbReference>
<evidence type="ECO:0000313" key="2">
    <source>
        <dbReference type="Proteomes" id="UP000291822"/>
    </source>
</evidence>
<keyword evidence="2" id="KW-1185">Reference proteome</keyword>
<accession>A0A4R0YUQ7</accession>
<comment type="caution">
    <text evidence="1">The sequence shown here is derived from an EMBL/GenBank/DDBJ whole genome shotgun (WGS) entry which is preliminary data.</text>
</comment>
<sequence length="161" mass="16757">MNAMNAAPVDQRTRALRALGVTPWVLRTAVPADDVPAPGPAAAVVEAAHGDCVVLLPAGSDPRALDVLSRALHACGAVVARAARLEVREGKLPSVPAAKAYLAFGEAQAHALGRELPAALLQQAHIVLADEPAALVGSPAAKRRLWNALRTLRRALARQTD</sequence>